<keyword evidence="3" id="KW-0804">Transcription</keyword>
<dbReference type="PROSITE" id="PS50943">
    <property type="entry name" value="HTH_CROC1"/>
    <property type="match status" value="1"/>
</dbReference>
<dbReference type="SUPFAM" id="SSF47413">
    <property type="entry name" value="lambda repressor-like DNA-binding domains"/>
    <property type="match status" value="1"/>
</dbReference>
<dbReference type="Proteomes" id="UP000001953">
    <property type="component" value="Chromosome"/>
</dbReference>
<dbReference type="OrthoDB" id="528805at2"/>
<feature type="domain" description="HTH cro/C1-type" evidence="4">
    <location>
        <begin position="53"/>
        <end position="71"/>
    </location>
</feature>
<dbReference type="InterPro" id="IPR010982">
    <property type="entry name" value="Lambda_DNA-bd_dom_sf"/>
</dbReference>
<evidence type="ECO:0000259" key="4">
    <source>
        <dbReference type="PROSITE" id="PS50943"/>
    </source>
</evidence>
<dbReference type="PANTHER" id="PTHR40661:SF3">
    <property type="entry name" value="FELS-1 PROPHAGE TRANSCRIPTIONAL REGULATOR"/>
    <property type="match status" value="1"/>
</dbReference>
<dbReference type="GO" id="GO:0003677">
    <property type="term" value="F:DNA binding"/>
    <property type="evidence" value="ECO:0007669"/>
    <property type="project" value="UniProtKB-KW"/>
</dbReference>
<dbReference type="Pfam" id="PF00717">
    <property type="entry name" value="Peptidase_S24"/>
    <property type="match status" value="1"/>
</dbReference>
<evidence type="ECO:0000313" key="5">
    <source>
        <dbReference type="EMBL" id="ABE64083.1"/>
    </source>
</evidence>
<dbReference type="EMBL" id="CP000319">
    <property type="protein sequence ID" value="ABE64083.1"/>
    <property type="molecule type" value="Genomic_DNA"/>
</dbReference>
<evidence type="ECO:0000256" key="1">
    <source>
        <dbReference type="ARBA" id="ARBA00023015"/>
    </source>
</evidence>
<accession>Q1QI64</accession>
<keyword evidence="1" id="KW-0805">Transcription regulation</keyword>
<keyword evidence="6" id="KW-1185">Reference proteome</keyword>
<dbReference type="InterPro" id="IPR001387">
    <property type="entry name" value="Cro/C1-type_HTH"/>
</dbReference>
<dbReference type="RefSeq" id="WP_011511736.1">
    <property type="nucleotide sequence ID" value="NC_007964.1"/>
</dbReference>
<dbReference type="InterPro" id="IPR036286">
    <property type="entry name" value="LexA/Signal_pep-like_sf"/>
</dbReference>
<reference evidence="5 6" key="1">
    <citation type="submission" date="2006-03" db="EMBL/GenBank/DDBJ databases">
        <title>Complete sequence of chromosome of Nitrobacter hamburgensis X14.</title>
        <authorList>
            <consortium name="US DOE Joint Genome Institute"/>
            <person name="Copeland A."/>
            <person name="Lucas S."/>
            <person name="Lapidus A."/>
            <person name="Barry K."/>
            <person name="Detter J.C."/>
            <person name="Glavina del Rio T."/>
            <person name="Hammon N."/>
            <person name="Israni S."/>
            <person name="Dalin E."/>
            <person name="Tice H."/>
            <person name="Pitluck S."/>
            <person name="Chain P."/>
            <person name="Malfatti S."/>
            <person name="Shin M."/>
            <person name="Vergez L."/>
            <person name="Schmutz J."/>
            <person name="Larimer F."/>
            <person name="Land M."/>
            <person name="Hauser L."/>
            <person name="Kyrpides N."/>
            <person name="Ivanova N."/>
            <person name="Ward B."/>
            <person name="Arp D."/>
            <person name="Klotz M."/>
            <person name="Stein L."/>
            <person name="O'Mullan G."/>
            <person name="Starkenburg S."/>
            <person name="Sayavedra L."/>
            <person name="Poret-Peterson A.T."/>
            <person name="Gentry M.E."/>
            <person name="Bruce D."/>
            <person name="Richardson P."/>
        </authorList>
    </citation>
    <scope>NUCLEOTIDE SEQUENCE [LARGE SCALE GENOMIC DNA]</scope>
    <source>
        <strain evidence="6">DSM 10229 / NCIMB 13809 / X14</strain>
    </source>
</reference>
<keyword evidence="2" id="KW-0238">DNA-binding</keyword>
<dbReference type="PANTHER" id="PTHR40661">
    <property type="match status" value="1"/>
</dbReference>
<dbReference type="STRING" id="323097.Nham_3352"/>
<name>Q1QI64_NITHX</name>
<dbReference type="InterPro" id="IPR039418">
    <property type="entry name" value="LexA-like"/>
</dbReference>
<proteinExistence type="predicted"/>
<dbReference type="CDD" id="cd06529">
    <property type="entry name" value="S24_LexA-like"/>
    <property type="match status" value="1"/>
</dbReference>
<dbReference type="SUPFAM" id="SSF51306">
    <property type="entry name" value="LexA/Signal peptidase"/>
    <property type="match status" value="1"/>
</dbReference>
<dbReference type="eggNOG" id="COG2932">
    <property type="taxonomic scope" value="Bacteria"/>
</dbReference>
<protein>
    <submittedName>
        <fullName evidence="5">Putative phage repressor</fullName>
    </submittedName>
</protein>
<dbReference type="SMART" id="SM00530">
    <property type="entry name" value="HTH_XRE"/>
    <property type="match status" value="1"/>
</dbReference>
<dbReference type="Gene3D" id="1.10.260.40">
    <property type="entry name" value="lambda repressor-like DNA-binding domains"/>
    <property type="match status" value="1"/>
</dbReference>
<gene>
    <name evidence="5" type="ordered locus">Nham_3352</name>
</gene>
<sequence>MDDLKTIVARIEARLEEMGTNPAAASRAAGLSPGAIRNLQRGAKGEIKLKGASGKTLSALAEYLQVPLDWLMSGSGEPGKPQVIRPAGPERSTVVDAPNAPRLSEFGDFDVEVRGISVGGGDDEFYFNGDVIDHLRRPPGILRAKNVFALNVAGDSMMPRYEPGEPIYVQRANPVIGDYVVVELYPEIEGQAGKSFLKKLVRRTGRRVTCSQLNPPKELEFDTGEVKEIYRVLKPRDLLG</sequence>
<evidence type="ECO:0000256" key="2">
    <source>
        <dbReference type="ARBA" id="ARBA00023125"/>
    </source>
</evidence>
<organism evidence="5 6">
    <name type="scientific">Nitrobacter hamburgensis (strain DSM 10229 / NCIMB 13809 / X14)</name>
    <dbReference type="NCBI Taxonomy" id="323097"/>
    <lineage>
        <taxon>Bacteria</taxon>
        <taxon>Pseudomonadati</taxon>
        <taxon>Pseudomonadota</taxon>
        <taxon>Alphaproteobacteria</taxon>
        <taxon>Hyphomicrobiales</taxon>
        <taxon>Nitrobacteraceae</taxon>
        <taxon>Nitrobacter</taxon>
    </lineage>
</organism>
<dbReference type="AlphaFoldDB" id="Q1QI64"/>
<evidence type="ECO:0000313" key="6">
    <source>
        <dbReference type="Proteomes" id="UP000001953"/>
    </source>
</evidence>
<dbReference type="Gene3D" id="2.10.109.10">
    <property type="entry name" value="Umud Fragment, subunit A"/>
    <property type="match status" value="1"/>
</dbReference>
<dbReference type="KEGG" id="nha:Nham_3352"/>
<dbReference type="CDD" id="cd00093">
    <property type="entry name" value="HTH_XRE"/>
    <property type="match status" value="1"/>
</dbReference>
<dbReference type="InterPro" id="IPR015927">
    <property type="entry name" value="Peptidase_S24_S26A/B/C"/>
</dbReference>
<dbReference type="HOGENOM" id="CLU_097949_0_0_5"/>
<evidence type="ECO:0000256" key="3">
    <source>
        <dbReference type="ARBA" id="ARBA00023163"/>
    </source>
</evidence>